<dbReference type="Proteomes" id="UP000004947">
    <property type="component" value="Unassembled WGS sequence"/>
</dbReference>
<evidence type="ECO:0000313" key="1">
    <source>
        <dbReference type="EMBL" id="EDM25202.1"/>
    </source>
</evidence>
<proteinExistence type="predicted"/>
<protein>
    <submittedName>
        <fullName evidence="1">Uncharacterized protein</fullName>
    </submittedName>
</protein>
<name>A6DT27_9BACT</name>
<dbReference type="STRING" id="313628.LNTAR_03199"/>
<reference evidence="1 2" key="1">
    <citation type="journal article" date="2010" name="J. Bacteriol.">
        <title>Genome sequence of Lentisphaera araneosa HTCC2155T, the type species of the order Lentisphaerales in the phylum Lentisphaerae.</title>
        <authorList>
            <person name="Thrash J.C."/>
            <person name="Cho J.C."/>
            <person name="Vergin K.L."/>
            <person name="Morris R.M."/>
            <person name="Giovannoni S.J."/>
        </authorList>
    </citation>
    <scope>NUCLEOTIDE SEQUENCE [LARGE SCALE GENOMIC DNA]</scope>
    <source>
        <strain evidence="1 2">HTCC2155</strain>
    </source>
</reference>
<comment type="caution">
    <text evidence="1">The sequence shown here is derived from an EMBL/GenBank/DDBJ whole genome shotgun (WGS) entry which is preliminary data.</text>
</comment>
<organism evidence="1 2">
    <name type="scientific">Lentisphaera araneosa HTCC2155</name>
    <dbReference type="NCBI Taxonomy" id="313628"/>
    <lineage>
        <taxon>Bacteria</taxon>
        <taxon>Pseudomonadati</taxon>
        <taxon>Lentisphaerota</taxon>
        <taxon>Lentisphaeria</taxon>
        <taxon>Lentisphaerales</taxon>
        <taxon>Lentisphaeraceae</taxon>
        <taxon>Lentisphaera</taxon>
    </lineage>
</organism>
<dbReference type="AlphaFoldDB" id="A6DT27"/>
<sequence>MKPQIQQIAQMVRAIFNCEGLMVNGRKEIKTKTGTTKHTEKHGRIR</sequence>
<dbReference type="EMBL" id="ABCK01000034">
    <property type="protein sequence ID" value="EDM25202.1"/>
    <property type="molecule type" value="Genomic_DNA"/>
</dbReference>
<gene>
    <name evidence="1" type="ORF">LNTAR_03199</name>
</gene>
<accession>A6DT27</accession>
<evidence type="ECO:0000313" key="2">
    <source>
        <dbReference type="Proteomes" id="UP000004947"/>
    </source>
</evidence>
<keyword evidence="2" id="KW-1185">Reference proteome</keyword>